<sequence>MDLPLPLPSLRSTRCALRTHFLGLRDQCWICHHLRAHGRRHRRVPPRCVPSTRGSVP</sequence>
<evidence type="ECO:0000313" key="2">
    <source>
        <dbReference type="Proteomes" id="UP000289738"/>
    </source>
</evidence>
<organism evidence="1 2">
    <name type="scientific">Arachis hypogaea</name>
    <name type="common">Peanut</name>
    <dbReference type="NCBI Taxonomy" id="3818"/>
    <lineage>
        <taxon>Eukaryota</taxon>
        <taxon>Viridiplantae</taxon>
        <taxon>Streptophyta</taxon>
        <taxon>Embryophyta</taxon>
        <taxon>Tracheophyta</taxon>
        <taxon>Spermatophyta</taxon>
        <taxon>Magnoliopsida</taxon>
        <taxon>eudicotyledons</taxon>
        <taxon>Gunneridae</taxon>
        <taxon>Pentapetalae</taxon>
        <taxon>rosids</taxon>
        <taxon>fabids</taxon>
        <taxon>Fabales</taxon>
        <taxon>Fabaceae</taxon>
        <taxon>Papilionoideae</taxon>
        <taxon>50 kb inversion clade</taxon>
        <taxon>dalbergioids sensu lato</taxon>
        <taxon>Dalbergieae</taxon>
        <taxon>Pterocarpus clade</taxon>
        <taxon>Arachis</taxon>
    </lineage>
</organism>
<dbReference type="AlphaFoldDB" id="A0A445EA04"/>
<dbReference type="EMBL" id="SDMP01000002">
    <property type="protein sequence ID" value="RYR72354.1"/>
    <property type="molecule type" value="Genomic_DNA"/>
</dbReference>
<reference evidence="1 2" key="1">
    <citation type="submission" date="2019-01" db="EMBL/GenBank/DDBJ databases">
        <title>Sequencing of cultivated peanut Arachis hypogaea provides insights into genome evolution and oil improvement.</title>
        <authorList>
            <person name="Chen X."/>
        </authorList>
    </citation>
    <scope>NUCLEOTIDE SEQUENCE [LARGE SCALE GENOMIC DNA]</scope>
    <source>
        <strain evidence="2">cv. Fuhuasheng</strain>
        <tissue evidence="1">Leaves</tissue>
    </source>
</reference>
<gene>
    <name evidence="1" type="ORF">Ahy_A02g006563</name>
</gene>
<name>A0A445EA04_ARAHY</name>
<comment type="caution">
    <text evidence="1">The sequence shown here is derived from an EMBL/GenBank/DDBJ whole genome shotgun (WGS) entry which is preliminary data.</text>
</comment>
<evidence type="ECO:0000313" key="1">
    <source>
        <dbReference type="EMBL" id="RYR72354.1"/>
    </source>
</evidence>
<protein>
    <submittedName>
        <fullName evidence="1">Uncharacterized protein</fullName>
    </submittedName>
</protein>
<accession>A0A445EA04</accession>
<dbReference type="Proteomes" id="UP000289738">
    <property type="component" value="Chromosome A02"/>
</dbReference>
<proteinExistence type="predicted"/>
<keyword evidence="2" id="KW-1185">Reference proteome</keyword>